<dbReference type="Gene3D" id="3.40.630.30">
    <property type="match status" value="1"/>
</dbReference>
<keyword evidence="3" id="KW-1185">Reference proteome</keyword>
<dbReference type="InterPro" id="IPR000182">
    <property type="entry name" value="GNAT_dom"/>
</dbReference>
<dbReference type="Pfam" id="PF00583">
    <property type="entry name" value="Acetyltransf_1"/>
    <property type="match status" value="1"/>
</dbReference>
<dbReference type="SUPFAM" id="SSF55729">
    <property type="entry name" value="Acyl-CoA N-acyltransferases (Nat)"/>
    <property type="match status" value="1"/>
</dbReference>
<dbReference type="CDD" id="cd04301">
    <property type="entry name" value="NAT_SF"/>
    <property type="match status" value="1"/>
</dbReference>
<evidence type="ECO:0000259" key="1">
    <source>
        <dbReference type="PROSITE" id="PS51186"/>
    </source>
</evidence>
<dbReference type="InterPro" id="IPR016181">
    <property type="entry name" value="Acyl_CoA_acyltransferase"/>
</dbReference>
<evidence type="ECO:0000313" key="3">
    <source>
        <dbReference type="Proteomes" id="UP001057877"/>
    </source>
</evidence>
<accession>A0ABY5SDP3</accession>
<gene>
    <name evidence="2" type="ORF">L1F29_08710</name>
</gene>
<reference evidence="2" key="1">
    <citation type="submission" date="2022-01" db="EMBL/GenBank/DDBJ databases">
        <title>Paenibacillus spongiae sp. nov., isolated from marine sponge.</title>
        <authorList>
            <person name="Li Z."/>
            <person name="Zhang M."/>
        </authorList>
    </citation>
    <scope>NUCLEOTIDE SEQUENCE</scope>
    <source>
        <strain evidence="2">PHS-Z3</strain>
    </source>
</reference>
<organism evidence="2 3">
    <name type="scientific">Paenibacillus spongiae</name>
    <dbReference type="NCBI Taxonomy" id="2909671"/>
    <lineage>
        <taxon>Bacteria</taxon>
        <taxon>Bacillati</taxon>
        <taxon>Bacillota</taxon>
        <taxon>Bacilli</taxon>
        <taxon>Bacillales</taxon>
        <taxon>Paenibacillaceae</taxon>
        <taxon>Paenibacillus</taxon>
    </lineage>
</organism>
<dbReference type="EMBL" id="CP091430">
    <property type="protein sequence ID" value="UVI31879.1"/>
    <property type="molecule type" value="Genomic_DNA"/>
</dbReference>
<dbReference type="PROSITE" id="PS51186">
    <property type="entry name" value="GNAT"/>
    <property type="match status" value="1"/>
</dbReference>
<name>A0ABY5SDP3_9BACL</name>
<feature type="domain" description="N-acetyltransferase" evidence="1">
    <location>
        <begin position="1"/>
        <end position="167"/>
    </location>
</feature>
<sequence>MDIRLLPPDRWLATREKLLAFAVQCGSGRLSVDALSLLRHVQALEPVTHNSRTRPAGVDAGTAPRQPAERESAAIAVAVEAGKLAGFAFAVDAGERACIVVVRPQMRGRGAGSALLTQLRQHYGQLACSVAADNPASMQMCFRAGMKAVGMHRGPTGKPTLRFEFSR</sequence>
<protein>
    <submittedName>
        <fullName evidence="2">GNAT family N-acetyltransferase</fullName>
    </submittedName>
</protein>
<dbReference type="RefSeq" id="WP_258387941.1">
    <property type="nucleotide sequence ID" value="NZ_CP091430.1"/>
</dbReference>
<proteinExistence type="predicted"/>
<dbReference type="Proteomes" id="UP001057877">
    <property type="component" value="Chromosome"/>
</dbReference>
<evidence type="ECO:0000313" key="2">
    <source>
        <dbReference type="EMBL" id="UVI31879.1"/>
    </source>
</evidence>